<dbReference type="KEGG" id="pbn:PADG_12022"/>
<dbReference type="Proteomes" id="UP000001628">
    <property type="component" value="Unassembled WGS sequence"/>
</dbReference>
<dbReference type="InParanoid" id="A0A0A0HV21"/>
<organism evidence="2 3">
    <name type="scientific">Paracoccidioides brasiliensis (strain Pb18)</name>
    <dbReference type="NCBI Taxonomy" id="502780"/>
    <lineage>
        <taxon>Eukaryota</taxon>
        <taxon>Fungi</taxon>
        <taxon>Dikarya</taxon>
        <taxon>Ascomycota</taxon>
        <taxon>Pezizomycotina</taxon>
        <taxon>Eurotiomycetes</taxon>
        <taxon>Eurotiomycetidae</taxon>
        <taxon>Onygenales</taxon>
        <taxon>Ajellomycetaceae</taxon>
        <taxon>Paracoccidioides</taxon>
    </lineage>
</organism>
<dbReference type="GeneID" id="22587919"/>
<reference evidence="2 3" key="1">
    <citation type="journal article" date="2011" name="PLoS Genet.">
        <title>Comparative genomic analysis of human fungal pathogens causing paracoccidioidomycosis.</title>
        <authorList>
            <person name="Desjardins C.A."/>
            <person name="Champion M.D."/>
            <person name="Holder J.W."/>
            <person name="Muszewska A."/>
            <person name="Goldberg J."/>
            <person name="Bailao A.M."/>
            <person name="Brigido M.M."/>
            <person name="Ferreira M.E."/>
            <person name="Garcia A.M."/>
            <person name="Grynberg M."/>
            <person name="Gujja S."/>
            <person name="Heiman D.I."/>
            <person name="Henn M.R."/>
            <person name="Kodira C.D."/>
            <person name="Leon-Narvaez H."/>
            <person name="Longo L.V."/>
            <person name="Ma L.J."/>
            <person name="Malavazi I."/>
            <person name="Matsuo A.L."/>
            <person name="Morais F.V."/>
            <person name="Pereira M."/>
            <person name="Rodriguez-Brito S."/>
            <person name="Sakthikumar S."/>
            <person name="Salem-Izacc S.M."/>
            <person name="Sykes S.M."/>
            <person name="Teixeira M.M."/>
            <person name="Vallejo M.C."/>
            <person name="Walter M.E."/>
            <person name="Yandava C."/>
            <person name="Young S."/>
            <person name="Zeng Q."/>
            <person name="Zucker J."/>
            <person name="Felipe M.S."/>
            <person name="Goldman G.H."/>
            <person name="Haas B.J."/>
            <person name="McEwen J.G."/>
            <person name="Nino-Vega G."/>
            <person name="Puccia R."/>
            <person name="San-Blas G."/>
            <person name="Soares C.M."/>
            <person name="Birren B.W."/>
            <person name="Cuomo C.A."/>
        </authorList>
    </citation>
    <scope>NUCLEOTIDE SEQUENCE [LARGE SCALE GENOMIC DNA]</scope>
    <source>
        <strain evidence="2 3">Pb18</strain>
    </source>
</reference>
<gene>
    <name evidence="2" type="ORF">PADG_12022</name>
</gene>
<feature type="region of interest" description="Disordered" evidence="1">
    <location>
        <begin position="108"/>
        <end position="130"/>
    </location>
</feature>
<proteinExistence type="predicted"/>
<evidence type="ECO:0000313" key="2">
    <source>
        <dbReference type="EMBL" id="KGM91881.1"/>
    </source>
</evidence>
<dbReference type="HOGENOM" id="CLU_1938801_0_0_1"/>
<name>A0A0A0HV21_PARBD</name>
<dbReference type="AlphaFoldDB" id="A0A0A0HV21"/>
<protein>
    <submittedName>
        <fullName evidence="2">Uncharacterized protein</fullName>
    </submittedName>
</protein>
<evidence type="ECO:0000256" key="1">
    <source>
        <dbReference type="SAM" id="MobiDB-lite"/>
    </source>
</evidence>
<keyword evidence="3" id="KW-1185">Reference proteome</keyword>
<dbReference type="EMBL" id="KN275963">
    <property type="protein sequence ID" value="KGM91881.1"/>
    <property type="molecule type" value="Genomic_DNA"/>
</dbReference>
<accession>A0A0A0HV21</accession>
<dbReference type="VEuPathDB" id="FungiDB:PADG_12022"/>
<evidence type="ECO:0000313" key="3">
    <source>
        <dbReference type="Proteomes" id="UP000001628"/>
    </source>
</evidence>
<dbReference type="RefSeq" id="XP_010761611.1">
    <property type="nucleotide sequence ID" value="XM_010763309.1"/>
</dbReference>
<sequence>MQYFASADRPREVNNHHGNHAVWLQYVERVRTWSTILGLMPEAETTLDRNSGGDLRITNFLANDSRTIRTMDDSQISLYQVKPLQRYSFDGGTGRRYDWSKYQFSTPNNHQLQPKPLSQIHRPRELQPLI</sequence>